<dbReference type="KEGG" id="tpep:A0127_05550"/>
<keyword evidence="6 7" id="KW-0472">Membrane</keyword>
<evidence type="ECO:0000256" key="5">
    <source>
        <dbReference type="ARBA" id="ARBA00022989"/>
    </source>
</evidence>
<dbReference type="Pfam" id="PF03706">
    <property type="entry name" value="LPG_synthase_TM"/>
    <property type="match status" value="1"/>
</dbReference>
<comment type="similarity">
    <text evidence="2">Belongs to the UPF0104 family.</text>
</comment>
<dbReference type="GO" id="GO:0005886">
    <property type="term" value="C:plasma membrane"/>
    <property type="evidence" value="ECO:0007669"/>
    <property type="project" value="UniProtKB-SubCell"/>
</dbReference>
<evidence type="ECO:0000256" key="7">
    <source>
        <dbReference type="SAM" id="Phobius"/>
    </source>
</evidence>
<evidence type="ECO:0000256" key="4">
    <source>
        <dbReference type="ARBA" id="ARBA00022692"/>
    </source>
</evidence>
<evidence type="ECO:0008006" key="10">
    <source>
        <dbReference type="Google" id="ProtNLM"/>
    </source>
</evidence>
<protein>
    <recommendedName>
        <fullName evidence="10">TIGR00374 family protein</fullName>
    </recommendedName>
</protein>
<dbReference type="InterPro" id="IPR022791">
    <property type="entry name" value="L-PG_synthase/AglD"/>
</dbReference>
<feature type="transmembrane region" description="Helical" evidence="7">
    <location>
        <begin position="148"/>
        <end position="171"/>
    </location>
</feature>
<gene>
    <name evidence="8" type="ORF">A0127_05550</name>
</gene>
<feature type="transmembrane region" description="Helical" evidence="7">
    <location>
        <begin position="123"/>
        <end position="142"/>
    </location>
</feature>
<dbReference type="PANTHER" id="PTHR39087:SF2">
    <property type="entry name" value="UPF0104 MEMBRANE PROTEIN MJ1595"/>
    <property type="match status" value="1"/>
</dbReference>
<keyword evidence="5 7" id="KW-1133">Transmembrane helix</keyword>
<sequence length="341" mass="38006">MDWKKVSLFGVAIGIIAALLWWAGIDEVIAILKRARIKYLVLAFFVYILGLLAWAMRWKVLIDALNMEAPFSKILMALMAGIFVNNATPGARGGGEPVRTYFLAKEIERPYGPVFATVMMDRILDLIPVVGMLAVATAYVYSLGSRSLAIILIFLDVVFFGLVALTLGILLSERKTKGALRWFFKLVERLLPVVAEKYREKFERVVEVDVPRFQNDFRFLITHKRAFLLATIYSTVSWLTVVVRGYYAFLVIGYPIKFADVVVVQMVGMVVGMLSVIPGGAGLIETVNSATYVLLGIEKEHAVTATLLDRLISYWIPTAVGALATTHLGAKIRRKKKGLIR</sequence>
<dbReference type="RefSeq" id="WP_062388990.1">
    <property type="nucleotide sequence ID" value="NZ_CP014750.1"/>
</dbReference>
<dbReference type="OrthoDB" id="15513at2157"/>
<dbReference type="EMBL" id="CP014750">
    <property type="protein sequence ID" value="AMQ18670.1"/>
    <property type="molecule type" value="Genomic_DNA"/>
</dbReference>
<dbReference type="GeneID" id="27139990"/>
<dbReference type="AlphaFoldDB" id="A0A142CV68"/>
<dbReference type="Proteomes" id="UP000073604">
    <property type="component" value="Chromosome"/>
</dbReference>
<accession>A0A142CV68</accession>
<feature type="transmembrane region" description="Helical" evidence="7">
    <location>
        <begin position="226"/>
        <end position="249"/>
    </location>
</feature>
<keyword evidence="3" id="KW-1003">Cell membrane</keyword>
<keyword evidence="4 7" id="KW-0812">Transmembrane</keyword>
<reference evidence="9" key="1">
    <citation type="submission" date="2016-03" db="EMBL/GenBank/DDBJ databases">
        <authorList>
            <person name="Oger P.M."/>
        </authorList>
    </citation>
    <scope>NUCLEOTIDE SEQUENCE [LARGE SCALE GENOMIC DNA]</scope>
    <source>
        <strain evidence="9">OG-1</strain>
    </source>
</reference>
<comment type="subcellular location">
    <subcellularLocation>
        <location evidence="1">Cell membrane</location>
        <topology evidence="1">Multi-pass membrane protein</topology>
    </subcellularLocation>
</comment>
<feature type="transmembrane region" description="Helical" evidence="7">
    <location>
        <begin position="37"/>
        <end position="57"/>
    </location>
</feature>
<feature type="transmembrane region" description="Helical" evidence="7">
    <location>
        <begin position="261"/>
        <end position="284"/>
    </location>
</feature>
<dbReference type="PANTHER" id="PTHR39087">
    <property type="entry name" value="UPF0104 MEMBRANE PROTEIN MJ1595"/>
    <property type="match status" value="1"/>
</dbReference>
<evidence type="ECO:0000313" key="9">
    <source>
        <dbReference type="Proteomes" id="UP000073604"/>
    </source>
</evidence>
<evidence type="ECO:0000256" key="2">
    <source>
        <dbReference type="ARBA" id="ARBA00011061"/>
    </source>
</evidence>
<keyword evidence="9" id="KW-1185">Reference proteome</keyword>
<evidence type="ECO:0000256" key="3">
    <source>
        <dbReference type="ARBA" id="ARBA00022475"/>
    </source>
</evidence>
<organism evidence="8 9">
    <name type="scientific">Thermococcus peptonophilus</name>
    <dbReference type="NCBI Taxonomy" id="53952"/>
    <lineage>
        <taxon>Archaea</taxon>
        <taxon>Methanobacteriati</taxon>
        <taxon>Methanobacteriota</taxon>
        <taxon>Thermococci</taxon>
        <taxon>Thermococcales</taxon>
        <taxon>Thermococcaceae</taxon>
        <taxon>Thermococcus</taxon>
    </lineage>
</organism>
<name>A0A142CV68_9EURY</name>
<feature type="transmembrane region" description="Helical" evidence="7">
    <location>
        <begin position="6"/>
        <end position="25"/>
    </location>
</feature>
<evidence type="ECO:0000313" key="8">
    <source>
        <dbReference type="EMBL" id="AMQ18670.1"/>
    </source>
</evidence>
<dbReference type="STRING" id="53952.A0127_05550"/>
<dbReference type="NCBIfam" id="TIGR00374">
    <property type="entry name" value="flippase-like domain"/>
    <property type="match status" value="1"/>
</dbReference>
<evidence type="ECO:0000256" key="1">
    <source>
        <dbReference type="ARBA" id="ARBA00004651"/>
    </source>
</evidence>
<proteinExistence type="inferred from homology"/>
<evidence type="ECO:0000256" key="6">
    <source>
        <dbReference type="ARBA" id="ARBA00023136"/>
    </source>
</evidence>